<comment type="caution">
    <text evidence="2">The sequence shown here is derived from an EMBL/GenBank/DDBJ whole genome shotgun (WGS) entry which is preliminary data.</text>
</comment>
<dbReference type="EMBL" id="AFZZ01000153">
    <property type="protein sequence ID" value="EHJ39171.1"/>
    <property type="molecule type" value="Genomic_DNA"/>
</dbReference>
<dbReference type="Proteomes" id="UP000004407">
    <property type="component" value="Unassembled WGS sequence"/>
</dbReference>
<reference evidence="2 3" key="1">
    <citation type="submission" date="2011-08" db="EMBL/GenBank/DDBJ databases">
        <authorList>
            <person name="Weinstock G."/>
            <person name="Sodergren E."/>
            <person name="Clifton S."/>
            <person name="Fulton L."/>
            <person name="Fulton B."/>
            <person name="Courtney L."/>
            <person name="Fronick C."/>
            <person name="Harrison M."/>
            <person name="Strong C."/>
            <person name="Farmer C."/>
            <person name="Delahaunty K."/>
            <person name="Markovic C."/>
            <person name="Hall O."/>
            <person name="Minx P."/>
            <person name="Tomlinson C."/>
            <person name="Mitreva M."/>
            <person name="Hou S."/>
            <person name="Chen J."/>
            <person name="Wollam A."/>
            <person name="Pepin K.H."/>
            <person name="Johnson M."/>
            <person name="Bhonagiri V."/>
            <person name="Zhang X."/>
            <person name="Suruliraj S."/>
            <person name="Warren W."/>
            <person name="Chinwalla A."/>
            <person name="Mardis E.R."/>
            <person name="Wilson R.K."/>
        </authorList>
    </citation>
    <scope>NUCLEOTIDE SEQUENCE [LARGE SCALE GENOMIC DNA]</scope>
    <source>
        <strain evidence="2 3">DSM 18206</strain>
    </source>
</reference>
<dbReference type="PATRIC" id="fig|1002367.3.peg.1389"/>
<gene>
    <name evidence="2" type="ORF">HMPREF0673_01714</name>
</gene>
<dbReference type="HOGENOM" id="CLU_3294526_0_0_10"/>
<evidence type="ECO:0000256" key="1">
    <source>
        <dbReference type="SAM" id="MobiDB-lite"/>
    </source>
</evidence>
<feature type="region of interest" description="Disordered" evidence="1">
    <location>
        <begin position="1"/>
        <end position="23"/>
    </location>
</feature>
<accession>G6AYK4</accession>
<name>G6AYK4_9BACT</name>
<organism evidence="2 3">
    <name type="scientific">Leyella stercorea DSM 18206</name>
    <dbReference type="NCBI Taxonomy" id="1002367"/>
    <lineage>
        <taxon>Bacteria</taxon>
        <taxon>Pseudomonadati</taxon>
        <taxon>Bacteroidota</taxon>
        <taxon>Bacteroidia</taxon>
        <taxon>Bacteroidales</taxon>
        <taxon>Prevotellaceae</taxon>
        <taxon>Leyella</taxon>
    </lineage>
</organism>
<sequence length="40" mass="4723">MAFLPYPRHPLPYLPQNTQNSQKRLSENILPRISQMLTDL</sequence>
<protein>
    <submittedName>
        <fullName evidence="2">Uncharacterized protein</fullName>
    </submittedName>
</protein>
<proteinExistence type="predicted"/>
<evidence type="ECO:0000313" key="3">
    <source>
        <dbReference type="Proteomes" id="UP000004407"/>
    </source>
</evidence>
<dbReference type="AlphaFoldDB" id="G6AYK4"/>
<evidence type="ECO:0000313" key="2">
    <source>
        <dbReference type="EMBL" id="EHJ39171.1"/>
    </source>
</evidence>